<dbReference type="EMBL" id="KN831809">
    <property type="protein sequence ID" value="KIM36070.1"/>
    <property type="molecule type" value="Genomic_DNA"/>
</dbReference>
<evidence type="ECO:0000256" key="9">
    <source>
        <dbReference type="ARBA" id="ARBA00023242"/>
    </source>
</evidence>
<dbReference type="PRINTS" id="PR00153">
    <property type="entry name" value="CSAPPISMRASE"/>
</dbReference>
<dbReference type="InterPro" id="IPR000210">
    <property type="entry name" value="BTB/POZ_dom"/>
</dbReference>
<dbReference type="InterPro" id="IPR002130">
    <property type="entry name" value="Cyclophilin-type_PPIase_dom"/>
</dbReference>
<evidence type="ECO:0000256" key="8">
    <source>
        <dbReference type="ARBA" id="ARBA00023235"/>
    </source>
</evidence>
<name>A0A0C3BH64_HEBCY</name>
<dbReference type="Gene3D" id="3.30.70.330">
    <property type="match status" value="1"/>
</dbReference>
<dbReference type="PROSITE" id="PS50097">
    <property type="entry name" value="BTB"/>
    <property type="match status" value="1"/>
</dbReference>
<evidence type="ECO:0000256" key="4">
    <source>
        <dbReference type="ARBA" id="ARBA00010739"/>
    </source>
</evidence>
<feature type="compositionally biased region" description="Acidic residues" evidence="11">
    <location>
        <begin position="397"/>
        <end position="406"/>
    </location>
</feature>
<dbReference type="CDD" id="cd01921">
    <property type="entry name" value="cyclophilin_RRM"/>
    <property type="match status" value="1"/>
</dbReference>
<dbReference type="SUPFAM" id="SSF54695">
    <property type="entry name" value="POZ domain"/>
    <property type="match status" value="1"/>
</dbReference>
<dbReference type="InterPro" id="IPR027974">
    <property type="entry name" value="DUF4470"/>
</dbReference>
<dbReference type="InterPro" id="IPR000504">
    <property type="entry name" value="RRM_dom"/>
</dbReference>
<keyword evidence="8" id="KW-0413">Isomerase</keyword>
<dbReference type="Gene3D" id="3.30.710.10">
    <property type="entry name" value="Potassium Channel Kv1.1, Chain A"/>
    <property type="match status" value="1"/>
</dbReference>
<keyword evidence="16" id="KW-1185">Reference proteome</keyword>
<dbReference type="AlphaFoldDB" id="A0A0C3BH64"/>
<dbReference type="CDD" id="cd18186">
    <property type="entry name" value="BTB_POZ_ZBTB_KLHL-like"/>
    <property type="match status" value="1"/>
</dbReference>
<feature type="domain" description="PPIase cyclophilin-type" evidence="12">
    <location>
        <begin position="6"/>
        <end position="171"/>
    </location>
</feature>
<comment type="subcellular location">
    <subcellularLocation>
        <location evidence="3">Nucleus</location>
    </subcellularLocation>
</comment>
<feature type="compositionally biased region" description="Pro residues" evidence="11">
    <location>
        <begin position="177"/>
        <end position="192"/>
    </location>
</feature>
<evidence type="ECO:0000256" key="7">
    <source>
        <dbReference type="ARBA" id="ARBA00023110"/>
    </source>
</evidence>
<dbReference type="Pfam" id="PF00076">
    <property type="entry name" value="RRM_1"/>
    <property type="match status" value="1"/>
</dbReference>
<sequence>MSVLFETSLGDLVIDLEVEECPKTCENFLKLCKVYYYNLNAFFNVSKDFLAQAGDPTATGTGGESIWSLISDSSSSTPTSRYFSPEIRPKLKHTHRGTISMAVAPALEGQKGGCGSQFFITLGDNIDYLDGKHAVFGHVVEGLDTLDKLNEIFVDQDNRPFKDVRIRHVIILDDPFPDPPGLVRPPSSPTRPPDNSTRIAEDEDPLATLPEEEEERLRREKAAAASALTLEMVGDLPFANVRPPENVLFVCKLNPVTRDEDLELIFSRFGTIMSCQVIRDKKTGDSLQYAFIEFDKREDAEQAYFKMQNVLVDDRRIWVDFSQSVSRLNTHWSNDIARGPKRARGVGGAGFGGREDLEQTRRYRDEEHRRGGGYGMVFDVPSDRPSKRRKRTKTTDEAEAEKDDLGEMAGTDGTCISYFDSQFITFPFVLTWLCETSTLPSPLPPGLFKPSDCPFKPHNFPMTHYQFDSPDADVILLTTEVDCSTEFHVHKCILAAASPFFHDMFSLPQGEDDLIKPNVPIIPVSESSKALDTVLRFVYPVSPPTFDTLDDLSAALSVAIKYEFASVILTLRRSLVSPRFLQTSPIRVYAIACQYEFDEETKIASRSTLSVSLLDAKPVTELRYMTGYDYHRLLQLHRWRADALLLLLPEIPENLKCVQCNGSAFTMDDAPRWWGEWVKRAKEEVRVRPTTDVVFGLDFLFGAAQKAGCTRCPGSVLDSWRFLKSLKEDMDRVPGCVGEELAPEVDAQALLLGCGDPGNIFYTVHVNRGRCNDRKLDFTCGESEAAIVARNVILFTIIADGIDPATAWSIFYDFFLDEASYDILLSQCRSLIQASANIQTWDASKYAPFLRFCTAKSLSDTRRYWILSVETETLAAEAKIAHKESFISGMKSVLANYRATRGDLHCLRSAGPVIIPALEEVPKVYTQYWSTGIILSQVSDPDLEHHHLNPMFMSFNGTKFNVHHGTNPILGFHLAPALTSTKGARSPSGIEKTDIVQSAFDQFSSWCTSLKDVIPAHNIVIRLFVGEALSFCQALHTCRELGQVDTGIYTRPWAGSQINFTTADYAPTSPTPAPLCFNVIETSNLAEQVGLLNILVATTPLLQRKPHSVLRTNTILPLDGTHASLANQACADIPTLSLLLGIAPSFHLSHFTLTRTSMKYS</sequence>
<reference evidence="15 16" key="1">
    <citation type="submission" date="2014-04" db="EMBL/GenBank/DDBJ databases">
        <authorList>
            <consortium name="DOE Joint Genome Institute"/>
            <person name="Kuo A."/>
            <person name="Gay G."/>
            <person name="Dore J."/>
            <person name="Kohler A."/>
            <person name="Nagy L.G."/>
            <person name="Floudas D."/>
            <person name="Copeland A."/>
            <person name="Barry K.W."/>
            <person name="Cichocki N."/>
            <person name="Veneault-Fourrey C."/>
            <person name="LaButti K."/>
            <person name="Lindquist E.A."/>
            <person name="Lipzen A."/>
            <person name="Lundell T."/>
            <person name="Morin E."/>
            <person name="Murat C."/>
            <person name="Sun H."/>
            <person name="Tunlid A."/>
            <person name="Henrissat B."/>
            <person name="Grigoriev I.V."/>
            <person name="Hibbett D.S."/>
            <person name="Martin F."/>
            <person name="Nordberg H.P."/>
            <person name="Cantor M.N."/>
            <person name="Hua S.X."/>
        </authorList>
    </citation>
    <scope>NUCLEOTIDE SEQUENCE [LARGE SCALE GENOMIC DNA]</scope>
    <source>
        <strain evidence="16">h7</strain>
    </source>
</reference>
<organism evidence="15 16">
    <name type="scientific">Hebeloma cylindrosporum</name>
    <dbReference type="NCBI Taxonomy" id="76867"/>
    <lineage>
        <taxon>Eukaryota</taxon>
        <taxon>Fungi</taxon>
        <taxon>Dikarya</taxon>
        <taxon>Basidiomycota</taxon>
        <taxon>Agaricomycotina</taxon>
        <taxon>Agaricomycetes</taxon>
        <taxon>Agaricomycetidae</taxon>
        <taxon>Agaricales</taxon>
        <taxon>Agaricineae</taxon>
        <taxon>Hymenogastraceae</taxon>
        <taxon>Hebeloma</taxon>
    </lineage>
</organism>
<dbReference type="PANTHER" id="PTHR45843">
    <property type="entry name" value="PEPTIDYL-PROLYL CIS-TRANS ISOMERASE-LIKE 4"/>
    <property type="match status" value="1"/>
</dbReference>
<comment type="catalytic activity">
    <reaction evidence="1">
        <text>[protein]-peptidylproline (omega=180) = [protein]-peptidylproline (omega=0)</text>
        <dbReference type="Rhea" id="RHEA:16237"/>
        <dbReference type="Rhea" id="RHEA-COMP:10747"/>
        <dbReference type="Rhea" id="RHEA-COMP:10748"/>
        <dbReference type="ChEBI" id="CHEBI:83833"/>
        <dbReference type="ChEBI" id="CHEBI:83834"/>
        <dbReference type="EC" id="5.2.1.8"/>
    </reaction>
</comment>
<gene>
    <name evidence="15" type="ORF">M413DRAFT_31976</name>
</gene>
<dbReference type="PANTHER" id="PTHR45843:SF1">
    <property type="entry name" value="PEPTIDYL-PROLYL CIS-TRANS ISOMERASE-LIKE 4"/>
    <property type="match status" value="1"/>
</dbReference>
<keyword evidence="7" id="KW-0697">Rotamase</keyword>
<dbReference type="GO" id="GO:0005634">
    <property type="term" value="C:nucleus"/>
    <property type="evidence" value="ECO:0007669"/>
    <property type="project" value="UniProtKB-SubCell"/>
</dbReference>
<accession>A0A0C3BH64</accession>
<feature type="region of interest" description="Disordered" evidence="11">
    <location>
        <begin position="374"/>
        <end position="406"/>
    </location>
</feature>
<proteinExistence type="inferred from homology"/>
<evidence type="ECO:0000259" key="12">
    <source>
        <dbReference type="PROSITE" id="PS50072"/>
    </source>
</evidence>
<evidence type="ECO:0000256" key="11">
    <source>
        <dbReference type="SAM" id="MobiDB-lite"/>
    </source>
</evidence>
<dbReference type="EC" id="5.2.1.8" evidence="5"/>
<dbReference type="InterPro" id="IPR035979">
    <property type="entry name" value="RBD_domain_sf"/>
</dbReference>
<dbReference type="CDD" id="cd12235">
    <property type="entry name" value="RRM_PPIL4"/>
    <property type="match status" value="1"/>
</dbReference>
<dbReference type="Pfam" id="PF00651">
    <property type="entry name" value="BTB"/>
    <property type="match status" value="1"/>
</dbReference>
<dbReference type="SMART" id="SM00225">
    <property type="entry name" value="BTB"/>
    <property type="match status" value="1"/>
</dbReference>
<dbReference type="InterPro" id="IPR035538">
    <property type="entry name" value="Cyclophilin_PPIL4"/>
</dbReference>
<dbReference type="InterPro" id="IPR035542">
    <property type="entry name" value="CRIP"/>
</dbReference>
<evidence type="ECO:0000256" key="2">
    <source>
        <dbReference type="ARBA" id="ARBA00002388"/>
    </source>
</evidence>
<evidence type="ECO:0000259" key="13">
    <source>
        <dbReference type="PROSITE" id="PS50097"/>
    </source>
</evidence>
<evidence type="ECO:0000259" key="14">
    <source>
        <dbReference type="PROSITE" id="PS50102"/>
    </source>
</evidence>
<dbReference type="InterPro" id="IPR011333">
    <property type="entry name" value="SKP1/BTB/POZ_sf"/>
</dbReference>
<dbReference type="PROSITE" id="PS50072">
    <property type="entry name" value="CSA_PPIASE_2"/>
    <property type="match status" value="1"/>
</dbReference>
<evidence type="ECO:0000313" key="15">
    <source>
        <dbReference type="EMBL" id="KIM36070.1"/>
    </source>
</evidence>
<protein>
    <recommendedName>
        <fullName evidence="5">peptidylprolyl isomerase</fullName>
        <ecNumber evidence="5">5.2.1.8</ecNumber>
    </recommendedName>
</protein>
<dbReference type="FunFam" id="2.40.100.10:FF:000015">
    <property type="entry name" value="Peptidyl-prolyl cis-trans isomerase"/>
    <property type="match status" value="1"/>
</dbReference>
<dbReference type="OrthoDB" id="2083at2759"/>
<dbReference type="SMART" id="SM00360">
    <property type="entry name" value="RRM"/>
    <property type="match status" value="1"/>
</dbReference>
<dbReference type="Pfam" id="PF00160">
    <property type="entry name" value="Pro_isomerase"/>
    <property type="match status" value="1"/>
</dbReference>
<dbReference type="GO" id="GO:0003755">
    <property type="term" value="F:peptidyl-prolyl cis-trans isomerase activity"/>
    <property type="evidence" value="ECO:0007669"/>
    <property type="project" value="UniProtKB-KW"/>
</dbReference>
<feature type="domain" description="BTB" evidence="13">
    <location>
        <begin position="472"/>
        <end position="539"/>
    </location>
</feature>
<evidence type="ECO:0000256" key="1">
    <source>
        <dbReference type="ARBA" id="ARBA00000971"/>
    </source>
</evidence>
<keyword evidence="6 10" id="KW-0694">RNA-binding</keyword>
<evidence type="ECO:0000256" key="3">
    <source>
        <dbReference type="ARBA" id="ARBA00004123"/>
    </source>
</evidence>
<keyword evidence="9" id="KW-0539">Nucleus</keyword>
<dbReference type="Pfam" id="PF14737">
    <property type="entry name" value="DUF4470"/>
    <property type="match status" value="1"/>
</dbReference>
<dbReference type="InterPro" id="IPR029000">
    <property type="entry name" value="Cyclophilin-like_dom_sf"/>
</dbReference>
<dbReference type="InterPro" id="IPR012677">
    <property type="entry name" value="Nucleotide-bd_a/b_plait_sf"/>
</dbReference>
<dbReference type="PROSITE" id="PS50102">
    <property type="entry name" value="RRM"/>
    <property type="match status" value="1"/>
</dbReference>
<dbReference type="GO" id="GO:0003723">
    <property type="term" value="F:RNA binding"/>
    <property type="evidence" value="ECO:0007669"/>
    <property type="project" value="UniProtKB-UniRule"/>
</dbReference>
<feature type="region of interest" description="Disordered" evidence="11">
    <location>
        <begin position="177"/>
        <end position="205"/>
    </location>
</feature>
<dbReference type="Proteomes" id="UP000053424">
    <property type="component" value="Unassembled WGS sequence"/>
</dbReference>
<evidence type="ECO:0000313" key="16">
    <source>
        <dbReference type="Proteomes" id="UP000053424"/>
    </source>
</evidence>
<dbReference type="STRING" id="686832.A0A0C3BH64"/>
<dbReference type="SUPFAM" id="SSF50891">
    <property type="entry name" value="Cyclophilin-like"/>
    <property type="match status" value="1"/>
</dbReference>
<dbReference type="HOGENOM" id="CLU_275203_0_0_1"/>
<dbReference type="Gene3D" id="2.40.100.10">
    <property type="entry name" value="Cyclophilin-like"/>
    <property type="match status" value="1"/>
</dbReference>
<feature type="domain" description="RRM" evidence="14">
    <location>
        <begin position="246"/>
        <end position="324"/>
    </location>
</feature>
<evidence type="ECO:0000256" key="10">
    <source>
        <dbReference type="PROSITE-ProRule" id="PRU00176"/>
    </source>
</evidence>
<comment type="function">
    <text evidence="2">PPIases accelerate the folding of proteins. It catalyzes the cis-trans isomerization of proline imidic peptide bonds in oligopeptides.</text>
</comment>
<reference evidence="16" key="2">
    <citation type="submission" date="2015-01" db="EMBL/GenBank/DDBJ databases">
        <title>Evolutionary Origins and Diversification of the Mycorrhizal Mutualists.</title>
        <authorList>
            <consortium name="DOE Joint Genome Institute"/>
            <consortium name="Mycorrhizal Genomics Consortium"/>
            <person name="Kohler A."/>
            <person name="Kuo A."/>
            <person name="Nagy L.G."/>
            <person name="Floudas D."/>
            <person name="Copeland A."/>
            <person name="Barry K.W."/>
            <person name="Cichocki N."/>
            <person name="Veneault-Fourrey C."/>
            <person name="LaButti K."/>
            <person name="Lindquist E.A."/>
            <person name="Lipzen A."/>
            <person name="Lundell T."/>
            <person name="Morin E."/>
            <person name="Murat C."/>
            <person name="Riley R."/>
            <person name="Ohm R."/>
            <person name="Sun H."/>
            <person name="Tunlid A."/>
            <person name="Henrissat B."/>
            <person name="Grigoriev I.V."/>
            <person name="Hibbett D.S."/>
            <person name="Martin F."/>
        </authorList>
    </citation>
    <scope>NUCLEOTIDE SEQUENCE [LARGE SCALE GENOMIC DNA]</scope>
    <source>
        <strain evidence="16">h7</strain>
    </source>
</reference>
<dbReference type="SUPFAM" id="SSF54928">
    <property type="entry name" value="RNA-binding domain, RBD"/>
    <property type="match status" value="1"/>
</dbReference>
<evidence type="ECO:0000256" key="5">
    <source>
        <dbReference type="ARBA" id="ARBA00013194"/>
    </source>
</evidence>
<evidence type="ECO:0000256" key="6">
    <source>
        <dbReference type="ARBA" id="ARBA00022884"/>
    </source>
</evidence>
<comment type="similarity">
    <text evidence="4">Belongs to the cyclophilin-type PPIase family. PPIL4 subfamily.</text>
</comment>